<organism evidence="1 2">
    <name type="scientific">Pseudomonas phage JG004</name>
    <dbReference type="NCBI Taxonomy" id="757342"/>
    <lineage>
        <taxon>Viruses</taxon>
        <taxon>Duplodnaviria</taxon>
        <taxon>Heunggongvirae</taxon>
        <taxon>Uroviricota</taxon>
        <taxon>Caudoviricetes</taxon>
        <taxon>Vandenendeviridae</taxon>
        <taxon>Skurskavirinae</taxon>
        <taxon>Pakpunavirus</taxon>
        <taxon>Pakpunavirus JG004</taxon>
    </lineage>
</organism>
<evidence type="ECO:0000313" key="2">
    <source>
        <dbReference type="Proteomes" id="UP000008741"/>
    </source>
</evidence>
<dbReference type="EMBL" id="GU988610">
    <property type="protein sequence ID" value="ADF58204.2"/>
    <property type="molecule type" value="Genomic_DNA"/>
</dbReference>
<name>F4YDQ5_9CAUD</name>
<reference evidence="1 2" key="1">
    <citation type="journal article" date="2011" name="BMC Microbiol.">
        <title>Sequencing and Characterization of Pseudomonas aeruginosa phage JG004.</title>
        <authorList>
            <person name="Garbe J."/>
            <person name="Bunk B."/>
            <person name="Rohde M."/>
            <person name="Schobert M."/>
        </authorList>
    </citation>
    <scope>NUCLEOTIDE SEQUENCE [LARGE SCALE GENOMIC DNA]</scope>
    <source>
        <strain evidence="1 2">JG004</strain>
    </source>
</reference>
<accession>F4YDQ5</accession>
<dbReference type="RefSeq" id="YP_007002456.1">
    <property type="nucleotide sequence ID" value="NC_019450.1"/>
</dbReference>
<protein>
    <submittedName>
        <fullName evidence="1">Tail fiber protein</fullName>
    </submittedName>
</protein>
<gene>
    <name evidence="1" type="ORF">PJG4_084</name>
</gene>
<dbReference type="GeneID" id="14006083"/>
<dbReference type="KEGG" id="vg:14006083"/>
<dbReference type="Proteomes" id="UP000008741">
    <property type="component" value="Segment"/>
</dbReference>
<sequence>MADYSQLPIENIWSTGGDMVAPTPAQQQGGWGIQSVPRQWWNWKWNLHDTNLAYLLQKGIPEWTSTQEYIANKSFCTRNGFVYKAVRTHTGSDPATVSSNWVRAFADFTTASSALGSLTPREGGIPFFISASGAGVFDSTAYGRGMLNVANAAGARNYISAQESSVVLSNLSTVTRAANAVPYFNTDTSMATFNITAFGRGLVNAGDATNARTFLGLANSATITADPANRAHTLVYRDAAGNFNAGVITATLSGNATTASKLRAPVTINGVAFDGSQNIVLPGLDTSYAGVVARLHINGANMTGTDKTTQLALRNKSDTDWISLVTPDDSSVVFQFRGPEAANASVRINSNVVFHAGNQYGLGATQTQARERLLVDRLAQNTSQTVLYNADRSRYFWLQDNGVSGIWDATTNTPLWRFSRLGQLDYGTVPVAQITGLANSATIPASASNLTNQIVVRSGTGDIAVQGVTAFGAVLGTDYIRVRASTGNAHLVFQRNDGAEVGLIWGIPSANSLNFRTAGGATGMSLAGQDLTVVGRVNAATLNSSGNVNSGNSVIAAGNVQAAGRVYCGDAFMSSNGNLTGGAFGSYGTLTNWVDSVYARKTDVMTDAQILAATSRGSAQAVGTYVFAIAASGSGDVGTVVAGTSLRSSSPVKLPAELRYPVATGAWVGSEPEVLTRLPCSRRLQLNKIGP</sequence>
<dbReference type="OrthoDB" id="901at10239"/>
<proteinExistence type="predicted"/>
<keyword evidence="2" id="KW-1185">Reference proteome</keyword>
<evidence type="ECO:0000313" key="1">
    <source>
        <dbReference type="EMBL" id="ADF58204.2"/>
    </source>
</evidence>